<keyword evidence="1" id="KW-0677">Repeat</keyword>
<keyword evidence="2" id="KW-0472">Membrane</keyword>
<keyword evidence="5" id="KW-1185">Reference proteome</keyword>
<dbReference type="FunFam" id="2.60.40.10:FF:000028">
    <property type="entry name" value="Neuronal cell adhesion molecule"/>
    <property type="match status" value="1"/>
</dbReference>
<organism evidence="4 5">
    <name type="scientific">Denticeps clupeoides</name>
    <name type="common">denticle herring</name>
    <dbReference type="NCBI Taxonomy" id="299321"/>
    <lineage>
        <taxon>Eukaryota</taxon>
        <taxon>Metazoa</taxon>
        <taxon>Chordata</taxon>
        <taxon>Craniata</taxon>
        <taxon>Vertebrata</taxon>
        <taxon>Euteleostomi</taxon>
        <taxon>Actinopterygii</taxon>
        <taxon>Neopterygii</taxon>
        <taxon>Teleostei</taxon>
        <taxon>Clupei</taxon>
        <taxon>Clupeiformes</taxon>
        <taxon>Denticipitoidei</taxon>
        <taxon>Denticipitidae</taxon>
        <taxon>Denticeps</taxon>
    </lineage>
</organism>
<evidence type="ECO:0000256" key="2">
    <source>
        <dbReference type="SAM" id="Phobius"/>
    </source>
</evidence>
<dbReference type="AlphaFoldDB" id="A0AAY4DKA7"/>
<dbReference type="InterPro" id="IPR036116">
    <property type="entry name" value="FN3_sf"/>
</dbReference>
<evidence type="ECO:0000313" key="5">
    <source>
        <dbReference type="Proteomes" id="UP000694580"/>
    </source>
</evidence>
<keyword evidence="2" id="KW-1133">Transmembrane helix</keyword>
<feature type="transmembrane region" description="Helical" evidence="2">
    <location>
        <begin position="580"/>
        <end position="604"/>
    </location>
</feature>
<dbReference type="PANTHER" id="PTHR46708">
    <property type="entry name" value="TENASCIN"/>
    <property type="match status" value="1"/>
</dbReference>
<evidence type="ECO:0000259" key="3">
    <source>
        <dbReference type="PROSITE" id="PS50853"/>
    </source>
</evidence>
<keyword evidence="2" id="KW-0812">Transmembrane</keyword>
<dbReference type="GeneID" id="114787113"/>
<protein>
    <recommendedName>
        <fullName evidence="3">Fibronectin type-III domain-containing protein</fullName>
    </recommendedName>
</protein>
<reference evidence="4" key="2">
    <citation type="submission" date="2025-08" db="UniProtKB">
        <authorList>
            <consortium name="Ensembl"/>
        </authorList>
    </citation>
    <scope>IDENTIFICATION</scope>
</reference>
<reference evidence="4 5" key="1">
    <citation type="submission" date="2020-06" db="EMBL/GenBank/DDBJ databases">
        <authorList>
            <consortium name="Wellcome Sanger Institute Data Sharing"/>
        </authorList>
    </citation>
    <scope>NUCLEOTIDE SEQUENCE [LARGE SCALE GENOMIC DNA]</scope>
</reference>
<reference evidence="4" key="3">
    <citation type="submission" date="2025-09" db="UniProtKB">
        <authorList>
            <consortium name="Ensembl"/>
        </authorList>
    </citation>
    <scope>IDENTIFICATION</scope>
</reference>
<evidence type="ECO:0000256" key="1">
    <source>
        <dbReference type="ARBA" id="ARBA00022737"/>
    </source>
</evidence>
<dbReference type="RefSeq" id="XP_028830727.1">
    <property type="nucleotide sequence ID" value="XM_028974894.1"/>
</dbReference>
<dbReference type="Proteomes" id="UP000694580">
    <property type="component" value="Chromosome 3"/>
</dbReference>
<dbReference type="SMART" id="SM00060">
    <property type="entry name" value="FN3"/>
    <property type="match status" value="3"/>
</dbReference>
<dbReference type="Ensembl" id="ENSDCDT00010056059.1">
    <property type="protein sequence ID" value="ENSDCDP00010045868.1"/>
    <property type="gene ID" value="ENSDCDG00010028180.1"/>
</dbReference>
<dbReference type="CDD" id="cd00063">
    <property type="entry name" value="FN3"/>
    <property type="match status" value="2"/>
</dbReference>
<name>A0AAY4DKA7_9TELE</name>
<dbReference type="GeneTree" id="ENSGT00940000167247"/>
<feature type="domain" description="Fibronectin type-III" evidence="3">
    <location>
        <begin position="482"/>
        <end position="577"/>
    </location>
</feature>
<accession>A0AAY4DKA7</accession>
<dbReference type="PANTHER" id="PTHR46708:SF2">
    <property type="entry name" value="FIBRONECTIN TYPE-III DOMAIN-CONTAINING PROTEIN"/>
    <property type="match status" value="1"/>
</dbReference>
<evidence type="ECO:0000313" key="4">
    <source>
        <dbReference type="Ensembl" id="ENSDCDP00010045868.1"/>
    </source>
</evidence>
<feature type="transmembrane region" description="Helical" evidence="2">
    <location>
        <begin position="52"/>
        <end position="73"/>
    </location>
</feature>
<dbReference type="InterPro" id="IPR050991">
    <property type="entry name" value="ECM_Regulatory_Proteins"/>
</dbReference>
<gene>
    <name evidence="4" type="primary">LOC114787113</name>
</gene>
<sequence>MIRTARYTFSVRYVWQFELLSTDIFRNSFLRRYVGTISGGLGRHRRSMKMRVSVGHLAALHLTAGFFIVAWLVPDIPSASDCQNMPSCENCSSFPGGVDDLDCFIKTKWMCTWKHENRVKTSKYKLVLTQLSKTKISRCLQFKNISETFFKGNYLISKLHTSACLFNEDGDRRSCTMFQSPSSQMTRCGPPDVSFIRTSGQLHIKTNLNGPEFDHYTVSYSEHNVPSWKTVLCKLVQQCTIDNLTQSLSYDVKIQCVTTKGCFQCAPSETFRIPQELSIAPKILQQKDELQNGTRKLTLYWQPPSSADVENYKVNVGKASNEINHTFITSRKDTQIILILSSSAYNVSIYASNDVSNSTSTHVAIPALENVGRNGQLNVEFTDSHTFNLLWSAGLENLYECYCVEWFFRGENLTSYRSFSSNSNKKTIRLIREPHFKPYKRYTFLLHVRPDKDTCNLKQINNSESTYGRKEAYFEEGTPLSAPRNLSSSNVTEKSFIVTWIPVPEKDLRGFLQGYTLHYADNSNKKTETNINIGPDMCSYELLNLTRGRVYRVQITAFTAKGAGKRSMPAYVETASGSSVVGGGVITGPVVVVTVLLLAFHLCFGQLKRAKTVLWPNIPNPGKSSAIQKIEGAFERDILKAISSEKMEVCEDSRTLYITENTKEKEEPAAPDACAEKPEQECLELLPNSDSDVDACIHSSSADTLKLQLTACKGTDVSGSTAQAPTSTAFVTASNANVSCSRIDSTMPCTASQRPVLPVVSDYTTMELYQQNTVDVQPGCPPSQTTYSGWPFFPQGNDYVCQSHLT</sequence>
<dbReference type="Gene3D" id="2.60.40.10">
    <property type="entry name" value="Immunoglobulins"/>
    <property type="match status" value="3"/>
</dbReference>
<proteinExistence type="predicted"/>
<dbReference type="SUPFAM" id="SSF49265">
    <property type="entry name" value="Fibronectin type III"/>
    <property type="match status" value="2"/>
</dbReference>
<dbReference type="InterPro" id="IPR003961">
    <property type="entry name" value="FN3_dom"/>
</dbReference>
<dbReference type="Pfam" id="PF00041">
    <property type="entry name" value="fn3"/>
    <property type="match status" value="1"/>
</dbReference>
<dbReference type="PROSITE" id="PS50853">
    <property type="entry name" value="FN3"/>
    <property type="match status" value="1"/>
</dbReference>
<dbReference type="InterPro" id="IPR013783">
    <property type="entry name" value="Ig-like_fold"/>
</dbReference>